<protein>
    <submittedName>
        <fullName evidence="3">MARVEL domain-containing protein</fullName>
    </submittedName>
</protein>
<accession>A0A1I7ZHT4</accession>
<sequence>MAAEPTCCAKVKVTTAIIIIAVIYIVIGLGAILLTAIGRVPEENRIAFLVYGVLQIDMAALLILAALREWTKFLWLFFVFACICLVFALVILLVSIANQWNIQTFLAGYKWLNPEKSTQDQETKGHIIQGLYSAFVVGYIVFTIFALTVVKKCYDYFKEIRNYGNFPSVTVVNASISE</sequence>
<dbReference type="WBParaSite" id="L893_g26518.t1">
    <property type="protein sequence ID" value="L893_g26518.t1"/>
    <property type="gene ID" value="L893_g26518"/>
</dbReference>
<keyword evidence="2" id="KW-1185">Reference proteome</keyword>
<organism evidence="2 3">
    <name type="scientific">Steinernema glaseri</name>
    <dbReference type="NCBI Taxonomy" id="37863"/>
    <lineage>
        <taxon>Eukaryota</taxon>
        <taxon>Metazoa</taxon>
        <taxon>Ecdysozoa</taxon>
        <taxon>Nematoda</taxon>
        <taxon>Chromadorea</taxon>
        <taxon>Rhabditida</taxon>
        <taxon>Tylenchina</taxon>
        <taxon>Panagrolaimomorpha</taxon>
        <taxon>Strongyloidoidea</taxon>
        <taxon>Steinernematidae</taxon>
        <taxon>Steinernema</taxon>
    </lineage>
</organism>
<dbReference type="AlphaFoldDB" id="A0A1I7ZHT4"/>
<keyword evidence="1" id="KW-0472">Membrane</keyword>
<feature type="transmembrane region" description="Helical" evidence="1">
    <location>
        <begin position="46"/>
        <end position="67"/>
    </location>
</feature>
<name>A0A1I7ZHT4_9BILA</name>
<keyword evidence="1" id="KW-1133">Transmembrane helix</keyword>
<feature type="transmembrane region" description="Helical" evidence="1">
    <location>
        <begin position="12"/>
        <end position="34"/>
    </location>
</feature>
<keyword evidence="1" id="KW-0812">Transmembrane</keyword>
<evidence type="ECO:0000313" key="3">
    <source>
        <dbReference type="WBParaSite" id="L893_g26518.t1"/>
    </source>
</evidence>
<evidence type="ECO:0000313" key="2">
    <source>
        <dbReference type="Proteomes" id="UP000095287"/>
    </source>
</evidence>
<feature type="transmembrane region" description="Helical" evidence="1">
    <location>
        <begin position="74"/>
        <end position="97"/>
    </location>
</feature>
<reference evidence="3" key="1">
    <citation type="submission" date="2016-11" db="UniProtKB">
        <authorList>
            <consortium name="WormBaseParasite"/>
        </authorList>
    </citation>
    <scope>IDENTIFICATION</scope>
</reference>
<feature type="transmembrane region" description="Helical" evidence="1">
    <location>
        <begin position="131"/>
        <end position="150"/>
    </location>
</feature>
<proteinExistence type="predicted"/>
<dbReference type="Proteomes" id="UP000095287">
    <property type="component" value="Unplaced"/>
</dbReference>
<evidence type="ECO:0000256" key="1">
    <source>
        <dbReference type="SAM" id="Phobius"/>
    </source>
</evidence>